<protein>
    <recommendedName>
        <fullName evidence="5">C-type lectin domain-containing protein</fullName>
    </recommendedName>
</protein>
<feature type="signal peptide" evidence="2">
    <location>
        <begin position="1"/>
        <end position="31"/>
    </location>
</feature>
<feature type="chain" id="PRO_5014324743" description="C-type lectin domain-containing protein" evidence="2">
    <location>
        <begin position="32"/>
        <end position="300"/>
    </location>
</feature>
<keyword evidence="4" id="KW-1185">Reference proteome</keyword>
<gene>
    <name evidence="3" type="ORF">TSOC_010333</name>
</gene>
<accession>A0A2J7ZTL8</accession>
<reference evidence="3 4" key="1">
    <citation type="journal article" date="2017" name="Mol. Biol. Evol.">
        <title>The 4-celled Tetrabaena socialis nuclear genome reveals the essential components for genetic control of cell number at the origin of multicellularity in the volvocine lineage.</title>
        <authorList>
            <person name="Featherston J."/>
            <person name="Arakaki Y."/>
            <person name="Hanschen E.R."/>
            <person name="Ferris P.J."/>
            <person name="Michod R.E."/>
            <person name="Olson B.J.S.C."/>
            <person name="Nozaki H."/>
            <person name="Durand P.M."/>
        </authorList>
    </citation>
    <scope>NUCLEOTIDE SEQUENCE [LARGE SCALE GENOMIC DNA]</scope>
    <source>
        <strain evidence="3 4">NIES-571</strain>
    </source>
</reference>
<organism evidence="3 4">
    <name type="scientific">Tetrabaena socialis</name>
    <dbReference type="NCBI Taxonomy" id="47790"/>
    <lineage>
        <taxon>Eukaryota</taxon>
        <taxon>Viridiplantae</taxon>
        <taxon>Chlorophyta</taxon>
        <taxon>core chlorophytes</taxon>
        <taxon>Chlorophyceae</taxon>
        <taxon>CS clade</taxon>
        <taxon>Chlamydomonadales</taxon>
        <taxon>Tetrabaenaceae</taxon>
        <taxon>Tetrabaena</taxon>
    </lineage>
</organism>
<comment type="caution">
    <text evidence="3">The sequence shown here is derived from an EMBL/GenBank/DDBJ whole genome shotgun (WGS) entry which is preliminary data.</text>
</comment>
<feature type="region of interest" description="Disordered" evidence="1">
    <location>
        <begin position="50"/>
        <end position="97"/>
    </location>
</feature>
<dbReference type="AlphaFoldDB" id="A0A2J7ZTL8"/>
<evidence type="ECO:0000313" key="4">
    <source>
        <dbReference type="Proteomes" id="UP000236333"/>
    </source>
</evidence>
<name>A0A2J7ZTL8_9CHLO</name>
<dbReference type="EMBL" id="PGGS01000485">
    <property type="protein sequence ID" value="PNH03598.1"/>
    <property type="molecule type" value="Genomic_DNA"/>
</dbReference>
<evidence type="ECO:0000256" key="2">
    <source>
        <dbReference type="SAM" id="SignalP"/>
    </source>
</evidence>
<evidence type="ECO:0000313" key="3">
    <source>
        <dbReference type="EMBL" id="PNH03598.1"/>
    </source>
</evidence>
<dbReference type="OrthoDB" id="544490at2759"/>
<evidence type="ECO:0000256" key="1">
    <source>
        <dbReference type="SAM" id="MobiDB-lite"/>
    </source>
</evidence>
<dbReference type="Proteomes" id="UP000236333">
    <property type="component" value="Unassembled WGS sequence"/>
</dbReference>
<evidence type="ECO:0008006" key="5">
    <source>
        <dbReference type="Google" id="ProtNLM"/>
    </source>
</evidence>
<keyword evidence="2" id="KW-0732">Signal</keyword>
<dbReference type="SUPFAM" id="SSF56436">
    <property type="entry name" value="C-type lectin-like"/>
    <property type="match status" value="2"/>
</dbReference>
<dbReference type="InterPro" id="IPR016187">
    <property type="entry name" value="CTDL_fold"/>
</dbReference>
<sequence>MAPPGSLLASSSALLLCLAAAVLLNSSPAAAQRPKFELPKFELPRLPREIPSKITKVAPAPPPPGRVESSPPRRASPPHRTKRNPPPGIRRSMSPPMPRRDYIGYKYKNKVNWVYIISTERYNYEDAYQFCTDQGYYLVPYNDKILNEPTKAICYDTGKGCWLSGRQVNYCAYVDIRGNGGAYAHACDQKEYALCWGKMKADQGHLLRHGQGLLAGRQAEKYNYEDAYRFCTDKGYYLVPYNDKILNEPTKAICYDTGKGCWLGGRQVNYCAYVDIRGNGGAYARACDQPEYALCWGKIK</sequence>
<proteinExistence type="predicted"/>